<dbReference type="InterPro" id="IPR000626">
    <property type="entry name" value="Ubiquitin-like_dom"/>
</dbReference>
<dbReference type="EMBL" id="HG806164">
    <property type="protein sequence ID" value="CDW57440.1"/>
    <property type="molecule type" value="Genomic_DNA"/>
</dbReference>
<accession>A0A077ZFJ8</accession>
<dbReference type="Gene3D" id="3.90.70.10">
    <property type="entry name" value="Cysteine proteinases"/>
    <property type="match status" value="1"/>
</dbReference>
<evidence type="ECO:0000256" key="5">
    <source>
        <dbReference type="ARBA" id="ARBA00022801"/>
    </source>
</evidence>
<feature type="compositionally biased region" description="Polar residues" evidence="8">
    <location>
        <begin position="369"/>
        <end position="378"/>
    </location>
</feature>
<dbReference type="EC" id="3.4.19.12" evidence="7"/>
<dbReference type="Pfam" id="PF00443">
    <property type="entry name" value="UCH"/>
    <property type="match status" value="1"/>
</dbReference>
<dbReference type="SUPFAM" id="SSF54236">
    <property type="entry name" value="Ubiquitin-like"/>
    <property type="match status" value="1"/>
</dbReference>
<evidence type="ECO:0000256" key="8">
    <source>
        <dbReference type="SAM" id="MobiDB-lite"/>
    </source>
</evidence>
<keyword evidence="5 7" id="KW-0378">Hydrolase</keyword>
<comment type="catalytic activity">
    <reaction evidence="1 7">
        <text>Thiol-dependent hydrolysis of ester, thioester, amide, peptide and isopeptide bonds formed by the C-terminal Gly of ubiquitin (a 76-residue protein attached to proteins as an intracellular targeting signal).</text>
        <dbReference type="EC" id="3.4.19.12"/>
    </reaction>
</comment>
<dbReference type="Proteomes" id="UP000030665">
    <property type="component" value="Unassembled WGS sequence"/>
</dbReference>
<dbReference type="PROSITE" id="PS00972">
    <property type="entry name" value="USP_1"/>
    <property type="match status" value="1"/>
</dbReference>
<dbReference type="InterPro" id="IPR028889">
    <property type="entry name" value="USP"/>
</dbReference>
<comment type="similarity">
    <text evidence="2">Belongs to the peptidase C19 family. USP14/UBP6 subfamily.</text>
</comment>
<dbReference type="PANTHER" id="PTHR43982:SF1">
    <property type="entry name" value="UBIQUITIN CARBOXYL-TERMINAL HYDROLASE 14"/>
    <property type="match status" value="1"/>
</dbReference>
<dbReference type="Gene3D" id="3.10.20.90">
    <property type="entry name" value="Phosphatidylinositol 3-kinase Catalytic Subunit, Chain A, domain 1"/>
    <property type="match status" value="1"/>
</dbReference>
<evidence type="ECO:0000256" key="2">
    <source>
        <dbReference type="ARBA" id="ARBA00008739"/>
    </source>
</evidence>
<keyword evidence="3 7" id="KW-0645">Protease</keyword>
<dbReference type="PROSITE" id="PS00973">
    <property type="entry name" value="USP_2"/>
    <property type="match status" value="1"/>
</dbReference>
<dbReference type="InterPro" id="IPR018200">
    <property type="entry name" value="USP_CS"/>
</dbReference>
<feature type="region of interest" description="Disordered" evidence="8">
    <location>
        <begin position="366"/>
        <end position="390"/>
    </location>
</feature>
<feature type="domain" description="Ubiquitin-like" evidence="9">
    <location>
        <begin position="4"/>
        <end position="72"/>
    </location>
</feature>
<dbReference type="SUPFAM" id="SSF54001">
    <property type="entry name" value="Cysteine proteinases"/>
    <property type="match status" value="1"/>
</dbReference>
<dbReference type="InterPro" id="IPR029071">
    <property type="entry name" value="Ubiquitin-like_domsf"/>
</dbReference>
<protein>
    <recommendedName>
        <fullName evidence="7">Ubiquitin carboxyl-terminal hydrolase</fullName>
        <ecNumber evidence="7">3.4.19.12</ecNumber>
    </recommendedName>
</protein>
<keyword evidence="6 7" id="KW-0788">Thiol protease</keyword>
<evidence type="ECO:0000313" key="11">
    <source>
        <dbReference type="EMBL" id="CDW57440.1"/>
    </source>
</evidence>
<sequence length="479" mass="54126">MEPLRVQVKWGKEKFDNVLVQLDKSPTLFKAQLFSLTGVRPERQKIVWRGKSLGNDSWDGFALKPGCQLLLLGSTGDLPGAPVKKTVFVEDMTPAQVIKAKDLLTGIKNLGNTCYLSATLQCLATVPELIKGFKKFLISPSLELNGNRLLMVILAEHFKAMQCGEHEFTTPVVLVEFLCKSFPQFATKDDQGRYQQQDANELWLLLLRLASELLPPAYKTTDGSEKSYVSAYLTGEFFITMHSTESNETETDTEEFVQLSCFLTGEVKHLINGLRAKMTEEVTKRSATLERDVVFERKHAISRLPKYLTVQMVRFFYKEKDKVNAKILKDVKFPIELDVYELCTDELKAKLQPARQMIDDIEEKKKTQQEANAATSNNDDGEVLPTSFEDDVGSNNSGRYTLQAVLTHKGRSSNLGHYVAWVRGKRERQWLKCDDHVVSVVTEEEILRLSGGGDWHCAYVLLYGPKVVRRDKSTAQPSS</sequence>
<evidence type="ECO:0000256" key="7">
    <source>
        <dbReference type="RuleBase" id="RU366025"/>
    </source>
</evidence>
<evidence type="ECO:0000259" key="10">
    <source>
        <dbReference type="PROSITE" id="PS50235"/>
    </source>
</evidence>
<dbReference type="GO" id="GO:0043161">
    <property type="term" value="P:proteasome-mediated ubiquitin-dependent protein catabolic process"/>
    <property type="evidence" value="ECO:0007669"/>
    <property type="project" value="InterPro"/>
</dbReference>
<gene>
    <name evidence="11" type="ORF">TTRE_0000573201</name>
</gene>
<reference evidence="11" key="1">
    <citation type="submission" date="2014-01" db="EMBL/GenBank/DDBJ databases">
        <authorList>
            <person name="Aslett M."/>
        </authorList>
    </citation>
    <scope>NUCLEOTIDE SEQUENCE</scope>
</reference>
<organism evidence="11 12">
    <name type="scientific">Trichuris trichiura</name>
    <name type="common">Whipworm</name>
    <name type="synonym">Trichocephalus trichiurus</name>
    <dbReference type="NCBI Taxonomy" id="36087"/>
    <lineage>
        <taxon>Eukaryota</taxon>
        <taxon>Metazoa</taxon>
        <taxon>Ecdysozoa</taxon>
        <taxon>Nematoda</taxon>
        <taxon>Enoplea</taxon>
        <taxon>Dorylaimia</taxon>
        <taxon>Trichinellida</taxon>
        <taxon>Trichuridae</taxon>
        <taxon>Trichuris</taxon>
    </lineage>
</organism>
<keyword evidence="12" id="KW-1185">Reference proteome</keyword>
<dbReference type="OrthoDB" id="333239at2759"/>
<dbReference type="CDD" id="cd16104">
    <property type="entry name" value="Ubl_USP14_like"/>
    <property type="match status" value="1"/>
</dbReference>
<keyword evidence="4 7" id="KW-0833">Ubl conjugation pathway</keyword>
<name>A0A077ZFJ8_TRITR</name>
<dbReference type="AlphaFoldDB" id="A0A077ZFJ8"/>
<dbReference type="PANTHER" id="PTHR43982">
    <property type="entry name" value="UBIQUITIN CARBOXYL-TERMINAL HYDROLASE"/>
    <property type="match status" value="1"/>
</dbReference>
<evidence type="ECO:0000313" key="12">
    <source>
        <dbReference type="Proteomes" id="UP000030665"/>
    </source>
</evidence>
<evidence type="ECO:0000256" key="6">
    <source>
        <dbReference type="ARBA" id="ARBA00022807"/>
    </source>
</evidence>
<feature type="domain" description="USP" evidence="10">
    <location>
        <begin position="105"/>
        <end position="466"/>
    </location>
</feature>
<dbReference type="InterPro" id="IPR044635">
    <property type="entry name" value="UBP14-like"/>
</dbReference>
<evidence type="ECO:0000256" key="3">
    <source>
        <dbReference type="ARBA" id="ARBA00022670"/>
    </source>
</evidence>
<evidence type="ECO:0000256" key="4">
    <source>
        <dbReference type="ARBA" id="ARBA00022786"/>
    </source>
</evidence>
<proteinExistence type="inferred from homology"/>
<dbReference type="InterPro" id="IPR038765">
    <property type="entry name" value="Papain-like_cys_pep_sf"/>
</dbReference>
<evidence type="ECO:0000256" key="1">
    <source>
        <dbReference type="ARBA" id="ARBA00000707"/>
    </source>
</evidence>
<dbReference type="GO" id="GO:0004843">
    <property type="term" value="F:cysteine-type deubiquitinase activity"/>
    <property type="evidence" value="ECO:0007669"/>
    <property type="project" value="UniProtKB-UniRule"/>
</dbReference>
<reference evidence="11" key="2">
    <citation type="submission" date="2014-03" db="EMBL/GenBank/DDBJ databases">
        <title>The whipworm genome and dual-species transcriptomics of an intimate host-pathogen interaction.</title>
        <authorList>
            <person name="Foth B.J."/>
            <person name="Tsai I.J."/>
            <person name="Reid A.J."/>
            <person name="Bancroft A.J."/>
            <person name="Nichol S."/>
            <person name="Tracey A."/>
            <person name="Holroyd N."/>
            <person name="Cotton J.A."/>
            <person name="Stanley E.J."/>
            <person name="Zarowiecki M."/>
            <person name="Liu J.Z."/>
            <person name="Huckvale T."/>
            <person name="Cooper P.J."/>
            <person name="Grencis R.K."/>
            <person name="Berriman M."/>
        </authorList>
    </citation>
    <scope>NUCLEOTIDE SEQUENCE [LARGE SCALE GENOMIC DNA]</scope>
</reference>
<dbReference type="InterPro" id="IPR001394">
    <property type="entry name" value="Peptidase_C19_UCH"/>
</dbReference>
<dbReference type="PROSITE" id="PS50053">
    <property type="entry name" value="UBIQUITIN_2"/>
    <property type="match status" value="1"/>
</dbReference>
<dbReference type="STRING" id="36087.A0A077ZFJ8"/>
<dbReference type="GO" id="GO:0016579">
    <property type="term" value="P:protein deubiquitination"/>
    <property type="evidence" value="ECO:0007669"/>
    <property type="project" value="InterPro"/>
</dbReference>
<dbReference type="GO" id="GO:0070628">
    <property type="term" value="F:proteasome binding"/>
    <property type="evidence" value="ECO:0007669"/>
    <property type="project" value="TreeGrafter"/>
</dbReference>
<dbReference type="PROSITE" id="PS50235">
    <property type="entry name" value="USP_3"/>
    <property type="match status" value="1"/>
</dbReference>
<dbReference type="GO" id="GO:0061136">
    <property type="term" value="P:regulation of proteasomal protein catabolic process"/>
    <property type="evidence" value="ECO:0007669"/>
    <property type="project" value="TreeGrafter"/>
</dbReference>
<evidence type="ECO:0000259" key="9">
    <source>
        <dbReference type="PROSITE" id="PS50053"/>
    </source>
</evidence>